<dbReference type="AlphaFoldDB" id="A0A1H2AES2"/>
<evidence type="ECO:0000313" key="3">
    <source>
        <dbReference type="Proteomes" id="UP000199103"/>
    </source>
</evidence>
<sequence length="222" mass="24240">MSTTSTARYDSHADWFIDYSSDWRSAATDYLPEDLSDQRVLDLACGFGQLSRPLADRGATVVGVDLAGQLIDRARQQESEEPRGVSYHVGSATATDWWDGTAFDGVVCNMALMDIDDLDAALATVRSVLRPGGWFTATLFHPCYPGDPQDPTSLPSWPPDRGYDAEGWWTTGQSGVRGHVGAHHRKLSSYLNAVLAAGLQPTRFDERSTALPTLFVITATRS</sequence>
<dbReference type="CDD" id="cd02440">
    <property type="entry name" value="AdoMet_MTases"/>
    <property type="match status" value="1"/>
</dbReference>
<name>A0A1H2AES2_9ACTN</name>
<feature type="domain" description="Methyltransferase type 11" evidence="1">
    <location>
        <begin position="41"/>
        <end position="135"/>
    </location>
</feature>
<proteinExistence type="predicted"/>
<dbReference type="Proteomes" id="UP000199103">
    <property type="component" value="Chromosome I"/>
</dbReference>
<dbReference type="OrthoDB" id="9805171at2"/>
<dbReference type="RefSeq" id="WP_091530744.1">
    <property type="nucleotide sequence ID" value="NZ_LT629772.1"/>
</dbReference>
<dbReference type="SUPFAM" id="SSF53335">
    <property type="entry name" value="S-adenosyl-L-methionine-dependent methyltransferases"/>
    <property type="match status" value="1"/>
</dbReference>
<accession>A0A1H2AES2</accession>
<evidence type="ECO:0000313" key="2">
    <source>
        <dbReference type="EMBL" id="SDT44430.1"/>
    </source>
</evidence>
<dbReference type="STRING" id="630515.SAMN04489812_5879"/>
<keyword evidence="2" id="KW-0808">Transferase</keyword>
<dbReference type="GO" id="GO:0032259">
    <property type="term" value="P:methylation"/>
    <property type="evidence" value="ECO:0007669"/>
    <property type="project" value="UniProtKB-KW"/>
</dbReference>
<keyword evidence="2" id="KW-0489">Methyltransferase</keyword>
<dbReference type="PANTHER" id="PTHR43591">
    <property type="entry name" value="METHYLTRANSFERASE"/>
    <property type="match status" value="1"/>
</dbReference>
<protein>
    <submittedName>
        <fullName evidence="2">Methyltransferase domain-containing protein</fullName>
    </submittedName>
</protein>
<keyword evidence="3" id="KW-1185">Reference proteome</keyword>
<dbReference type="InterPro" id="IPR029063">
    <property type="entry name" value="SAM-dependent_MTases_sf"/>
</dbReference>
<dbReference type="InterPro" id="IPR013216">
    <property type="entry name" value="Methyltransf_11"/>
</dbReference>
<dbReference type="Pfam" id="PF08241">
    <property type="entry name" value="Methyltransf_11"/>
    <property type="match status" value="1"/>
</dbReference>
<gene>
    <name evidence="2" type="ORF">SAMN04489812_5879</name>
</gene>
<dbReference type="Gene3D" id="3.40.50.150">
    <property type="entry name" value="Vaccinia Virus protein VP39"/>
    <property type="match status" value="1"/>
</dbReference>
<organism evidence="2 3">
    <name type="scientific">Microlunatus soli</name>
    <dbReference type="NCBI Taxonomy" id="630515"/>
    <lineage>
        <taxon>Bacteria</taxon>
        <taxon>Bacillati</taxon>
        <taxon>Actinomycetota</taxon>
        <taxon>Actinomycetes</taxon>
        <taxon>Propionibacteriales</taxon>
        <taxon>Propionibacteriaceae</taxon>
        <taxon>Microlunatus</taxon>
    </lineage>
</organism>
<reference evidence="2 3" key="1">
    <citation type="submission" date="2016-10" db="EMBL/GenBank/DDBJ databases">
        <authorList>
            <person name="de Groot N.N."/>
        </authorList>
    </citation>
    <scope>NUCLEOTIDE SEQUENCE [LARGE SCALE GENOMIC DNA]</scope>
    <source>
        <strain evidence="2 3">DSM 21800</strain>
    </source>
</reference>
<dbReference type="EMBL" id="LT629772">
    <property type="protein sequence ID" value="SDT44430.1"/>
    <property type="molecule type" value="Genomic_DNA"/>
</dbReference>
<evidence type="ECO:0000259" key="1">
    <source>
        <dbReference type="Pfam" id="PF08241"/>
    </source>
</evidence>
<dbReference type="GO" id="GO:0008757">
    <property type="term" value="F:S-adenosylmethionine-dependent methyltransferase activity"/>
    <property type="evidence" value="ECO:0007669"/>
    <property type="project" value="InterPro"/>
</dbReference>